<evidence type="ECO:0000313" key="2">
    <source>
        <dbReference type="EMBL" id="MFC6332099.1"/>
    </source>
</evidence>
<dbReference type="InterPro" id="IPR036249">
    <property type="entry name" value="Thioredoxin-like_sf"/>
</dbReference>
<keyword evidence="3" id="KW-1185">Reference proteome</keyword>
<dbReference type="SUPFAM" id="SSF52833">
    <property type="entry name" value="Thioredoxin-like"/>
    <property type="match status" value="1"/>
</dbReference>
<dbReference type="RefSeq" id="WP_379232107.1">
    <property type="nucleotide sequence ID" value="NZ_JBHSTE010000002.1"/>
</dbReference>
<dbReference type="CDD" id="cd03024">
    <property type="entry name" value="DsbA_FrnE"/>
    <property type="match status" value="1"/>
</dbReference>
<name>A0ABW1V038_9BACL</name>
<reference evidence="3" key="1">
    <citation type="journal article" date="2019" name="Int. J. Syst. Evol. Microbiol.">
        <title>The Global Catalogue of Microorganisms (GCM) 10K type strain sequencing project: providing services to taxonomists for standard genome sequencing and annotation.</title>
        <authorList>
            <consortium name="The Broad Institute Genomics Platform"/>
            <consortium name="The Broad Institute Genome Sequencing Center for Infectious Disease"/>
            <person name="Wu L."/>
            <person name="Ma J."/>
        </authorList>
    </citation>
    <scope>NUCLEOTIDE SEQUENCE [LARGE SCALE GENOMIC DNA]</scope>
    <source>
        <strain evidence="3">PCU 280</strain>
    </source>
</reference>
<dbReference type="Pfam" id="PF01323">
    <property type="entry name" value="DSBA"/>
    <property type="match status" value="1"/>
</dbReference>
<dbReference type="InterPro" id="IPR001853">
    <property type="entry name" value="DSBA-like_thioredoxin_dom"/>
</dbReference>
<dbReference type="PANTHER" id="PTHR13887:SF41">
    <property type="entry name" value="THIOREDOXIN SUPERFAMILY PROTEIN"/>
    <property type="match status" value="1"/>
</dbReference>
<dbReference type="Gene3D" id="3.40.30.10">
    <property type="entry name" value="Glutaredoxin"/>
    <property type="match status" value="1"/>
</dbReference>
<dbReference type="PANTHER" id="PTHR13887">
    <property type="entry name" value="GLUTATHIONE S-TRANSFERASE KAPPA"/>
    <property type="match status" value="1"/>
</dbReference>
<sequence>MKVEIWSDFACPFCYIGKTYYEQALAQFPNREQIVTQYKSFELDPNETPQRSTIEALAEKYGNSVAQTKEMTKGVASRAAEAGLTFHFDNMMTIHSLDAHRIMHYAESQGKAKELAGALFYAYFTDNKNLSDHQVLTELAESVGLQVADVLSDPEKFKSQVRADEFEAQQLGVRGVPFFVVDRKYAISGAQPVSVFLDTLNKAWSERAGGLTQVVSSDDSDSCGPDGCKV</sequence>
<gene>
    <name evidence="2" type="ORF">ACFP56_05645</name>
</gene>
<comment type="caution">
    <text evidence="2">The sequence shown here is derived from an EMBL/GenBank/DDBJ whole genome shotgun (WGS) entry which is preliminary data.</text>
</comment>
<organism evidence="2 3">
    <name type="scientific">Paenibacillus septentrionalis</name>
    <dbReference type="NCBI Taxonomy" id="429342"/>
    <lineage>
        <taxon>Bacteria</taxon>
        <taxon>Bacillati</taxon>
        <taxon>Bacillota</taxon>
        <taxon>Bacilli</taxon>
        <taxon>Bacillales</taxon>
        <taxon>Paenibacillaceae</taxon>
        <taxon>Paenibacillus</taxon>
    </lineage>
</organism>
<protein>
    <submittedName>
        <fullName evidence="2">DsbA family oxidoreductase</fullName>
    </submittedName>
</protein>
<accession>A0ABW1V038</accession>
<dbReference type="EMBL" id="JBHSTE010000002">
    <property type="protein sequence ID" value="MFC6332099.1"/>
    <property type="molecule type" value="Genomic_DNA"/>
</dbReference>
<proteinExistence type="predicted"/>
<feature type="domain" description="DSBA-like thioredoxin" evidence="1">
    <location>
        <begin position="3"/>
        <end position="200"/>
    </location>
</feature>
<dbReference type="Proteomes" id="UP001596233">
    <property type="component" value="Unassembled WGS sequence"/>
</dbReference>
<evidence type="ECO:0000313" key="3">
    <source>
        <dbReference type="Proteomes" id="UP001596233"/>
    </source>
</evidence>
<evidence type="ECO:0000259" key="1">
    <source>
        <dbReference type="Pfam" id="PF01323"/>
    </source>
</evidence>